<dbReference type="AlphaFoldDB" id="A0A6H1ZTP9"/>
<evidence type="ECO:0000313" key="2">
    <source>
        <dbReference type="EMBL" id="QJH94402.1"/>
    </source>
</evidence>
<gene>
    <name evidence="1" type="ORF">TM448A01828_0007</name>
    <name evidence="2" type="ORF">TM448B00218_0045</name>
</gene>
<protein>
    <submittedName>
        <fullName evidence="1">Uncharacterized protein</fullName>
    </submittedName>
</protein>
<dbReference type="EMBL" id="MT144600">
    <property type="protein sequence ID" value="QJH94402.1"/>
    <property type="molecule type" value="Genomic_DNA"/>
</dbReference>
<name>A0A6H1ZTP9_9ZZZZ</name>
<accession>A0A6H1ZTP9</accession>
<evidence type="ECO:0000313" key="1">
    <source>
        <dbReference type="EMBL" id="QJA50580.1"/>
    </source>
</evidence>
<sequence length="125" mass="13649">MRVCIEKSTGKLIESQSGGETQEHLDTLIQNAINTGYAKEDVEVKFVDDAELSVLIESSKTPEQVAAEEAAAAAKIAKAQAFIDNLPRWALVETTINNIGNLADAKAFLLKLARVTYWLAKNTEE</sequence>
<proteinExistence type="predicted"/>
<reference evidence="1" key="1">
    <citation type="submission" date="2020-03" db="EMBL/GenBank/DDBJ databases">
        <title>The deep terrestrial virosphere.</title>
        <authorList>
            <person name="Holmfeldt K."/>
            <person name="Nilsson E."/>
            <person name="Simone D."/>
            <person name="Lopez-Fernandez M."/>
            <person name="Wu X."/>
            <person name="de Brujin I."/>
            <person name="Lundin D."/>
            <person name="Andersson A."/>
            <person name="Bertilsson S."/>
            <person name="Dopson M."/>
        </authorList>
    </citation>
    <scope>NUCLEOTIDE SEQUENCE</scope>
    <source>
        <strain evidence="1">TM448A01828</strain>
        <strain evidence="2">TM448B00218</strain>
    </source>
</reference>
<dbReference type="EMBL" id="MT144204">
    <property type="protein sequence ID" value="QJA50580.1"/>
    <property type="molecule type" value="Genomic_DNA"/>
</dbReference>
<organism evidence="1">
    <name type="scientific">viral metagenome</name>
    <dbReference type="NCBI Taxonomy" id="1070528"/>
    <lineage>
        <taxon>unclassified sequences</taxon>
        <taxon>metagenomes</taxon>
        <taxon>organismal metagenomes</taxon>
    </lineage>
</organism>